<dbReference type="GO" id="GO:0006164">
    <property type="term" value="P:purine nucleotide biosynthetic process"/>
    <property type="evidence" value="ECO:0007669"/>
    <property type="project" value="TreeGrafter"/>
</dbReference>
<dbReference type="Pfam" id="PF13793">
    <property type="entry name" value="Pribosyltran_N"/>
    <property type="match status" value="1"/>
</dbReference>
<evidence type="ECO:0000313" key="9">
    <source>
        <dbReference type="EMBL" id="EET90457.1"/>
    </source>
</evidence>
<dbReference type="PANTHER" id="PTHR10210:SF32">
    <property type="entry name" value="RIBOSE-PHOSPHATE PYROPHOSPHOKINASE 2"/>
    <property type="match status" value="1"/>
</dbReference>
<dbReference type="GO" id="GO:0002189">
    <property type="term" value="C:ribose phosphate diphosphokinase complex"/>
    <property type="evidence" value="ECO:0007669"/>
    <property type="project" value="TreeGrafter"/>
</dbReference>
<organism evidence="9 10">
    <name type="scientific">Candidatus Micrarchaeum acidiphilum ARMAN-2</name>
    <dbReference type="NCBI Taxonomy" id="425595"/>
    <lineage>
        <taxon>Archaea</taxon>
        <taxon>Candidatus Micrarchaeota</taxon>
        <taxon>Candidatus Micrarchaeia</taxon>
        <taxon>Candidatus Micrarchaeales</taxon>
        <taxon>Candidatus Micrarchaeaceae</taxon>
        <taxon>Candidatus Micrarchaeum</taxon>
    </lineage>
</organism>
<evidence type="ECO:0000256" key="3">
    <source>
        <dbReference type="ARBA" id="ARBA00022727"/>
    </source>
</evidence>
<evidence type="ECO:0000256" key="2">
    <source>
        <dbReference type="ARBA" id="ARBA00022679"/>
    </source>
</evidence>
<evidence type="ECO:0000256" key="5">
    <source>
        <dbReference type="ARBA" id="ARBA00022777"/>
    </source>
</evidence>
<keyword evidence="6" id="KW-0067">ATP-binding</keyword>
<keyword evidence="2" id="KW-0808">Transferase</keyword>
<keyword evidence="4" id="KW-0547">Nucleotide-binding</keyword>
<comment type="catalytic activity">
    <reaction evidence="7">
        <text>D-ribose 5-phosphate + ATP = 5-phospho-alpha-D-ribose 1-diphosphate + AMP + H(+)</text>
        <dbReference type="Rhea" id="RHEA:15609"/>
        <dbReference type="ChEBI" id="CHEBI:15378"/>
        <dbReference type="ChEBI" id="CHEBI:30616"/>
        <dbReference type="ChEBI" id="CHEBI:58017"/>
        <dbReference type="ChEBI" id="CHEBI:78346"/>
        <dbReference type="ChEBI" id="CHEBI:456215"/>
        <dbReference type="EC" id="2.7.6.1"/>
    </reaction>
</comment>
<dbReference type="InterPro" id="IPR029057">
    <property type="entry name" value="PRTase-like"/>
</dbReference>
<dbReference type="Proteomes" id="UP000332487">
    <property type="component" value="Unassembled WGS sequence"/>
</dbReference>
<dbReference type="Gene3D" id="3.40.50.2020">
    <property type="match status" value="2"/>
</dbReference>
<dbReference type="InterPro" id="IPR000836">
    <property type="entry name" value="PRTase_dom"/>
</dbReference>
<dbReference type="SMART" id="SM01400">
    <property type="entry name" value="Pribosyltran_N"/>
    <property type="match status" value="1"/>
</dbReference>
<keyword evidence="3" id="KW-0545">Nucleotide biosynthesis</keyword>
<dbReference type="Pfam" id="PF14572">
    <property type="entry name" value="Pribosyl_synth"/>
    <property type="match status" value="1"/>
</dbReference>
<keyword evidence="5" id="KW-0418">Kinase</keyword>
<reference evidence="9 10" key="1">
    <citation type="journal article" date="2009" name="Genome Biol.">
        <title>Community-wide analysis of microbial genome sequence signatures.</title>
        <authorList>
            <person name="Dick G.J."/>
            <person name="Andersson A.F."/>
            <person name="Baker B.J."/>
            <person name="Simmons S.L."/>
            <person name="Thomas B.C."/>
            <person name="Yelton A.P."/>
            <person name="Banfield J.F."/>
        </authorList>
    </citation>
    <scope>NUCLEOTIDE SEQUENCE [LARGE SCALE GENOMIC DNA]</scope>
    <source>
        <strain evidence="9">ARMAN-2</strain>
    </source>
</reference>
<dbReference type="PANTHER" id="PTHR10210">
    <property type="entry name" value="RIBOSE-PHOSPHATE DIPHOSPHOKINASE FAMILY MEMBER"/>
    <property type="match status" value="1"/>
</dbReference>
<evidence type="ECO:0000256" key="1">
    <source>
        <dbReference type="ARBA" id="ARBA00013247"/>
    </source>
</evidence>
<evidence type="ECO:0000313" key="10">
    <source>
        <dbReference type="Proteomes" id="UP000332487"/>
    </source>
</evidence>
<dbReference type="SUPFAM" id="SSF53271">
    <property type="entry name" value="PRTase-like"/>
    <property type="match status" value="1"/>
</dbReference>
<reference evidence="9 10" key="2">
    <citation type="journal article" date="2010" name="Proc. Natl. Acad. Sci. U.S.A.">
        <title>Enigmatic, ultrasmall, uncultivated Archaea.</title>
        <authorList>
            <person name="Baker B.J."/>
            <person name="Comolli L.R."/>
            <person name="Dick G.J."/>
            <person name="Hauser L.J."/>
            <person name="Hyatt D."/>
            <person name="Dill B.D."/>
            <person name="Land M.L."/>
            <person name="Verberkmoes N.C."/>
            <person name="Hettich R.L."/>
            <person name="Banfield J.F."/>
        </authorList>
    </citation>
    <scope>NUCLEOTIDE SEQUENCE [LARGE SCALE GENOMIC DNA]</scope>
    <source>
        <strain evidence="9">ARMAN-2</strain>
    </source>
</reference>
<evidence type="ECO:0000256" key="7">
    <source>
        <dbReference type="ARBA" id="ARBA00049535"/>
    </source>
</evidence>
<sequence>MGAYDIVISDQDSEDLRARIAELSGLQSSGVNITRFHDGEFKMRLEKSGMNGKNVVLVHRLFPNPGDKTLELLLLCRKLGRDGARIHLVLPYMSYARQDREFLEGEIATIGILADILQSCCVGSITTVDMHSAAGLAMFKIPVKNLSASKLLSDYIVSNGLAPRPVVISPDKGGTERAQIVAKMLSAPCFSLEKHRDRVTGEVTTDASEIPVKDMNAIIIDDMIVSGNSTANAVKIIKGRGASSVTVAVTHGLFLDNAGKRIMDAGASEIISTNTLHNEYSKVDVSGMISESLLAGMD</sequence>
<dbReference type="AlphaFoldDB" id="C7DGC9"/>
<dbReference type="FunFam" id="3.40.50.2020:FF:000014">
    <property type="entry name" value="Ribose-phosphate pyrophosphokinase 1"/>
    <property type="match status" value="1"/>
</dbReference>
<keyword evidence="10" id="KW-1185">Reference proteome</keyword>
<feature type="domain" description="Ribose-phosphate pyrophosphokinase N-terminal" evidence="8">
    <location>
        <begin position="7"/>
        <end position="119"/>
    </location>
</feature>
<dbReference type="NCBIfam" id="TIGR01251">
    <property type="entry name" value="ribP_PPkin"/>
    <property type="match status" value="1"/>
</dbReference>
<dbReference type="GO" id="GO:0006015">
    <property type="term" value="P:5-phosphoribose 1-diphosphate biosynthetic process"/>
    <property type="evidence" value="ECO:0007669"/>
    <property type="project" value="TreeGrafter"/>
</dbReference>
<evidence type="ECO:0000256" key="4">
    <source>
        <dbReference type="ARBA" id="ARBA00022741"/>
    </source>
</evidence>
<dbReference type="GO" id="GO:0000287">
    <property type="term" value="F:magnesium ion binding"/>
    <property type="evidence" value="ECO:0007669"/>
    <property type="project" value="InterPro"/>
</dbReference>
<protein>
    <recommendedName>
        <fullName evidence="1">ribose-phosphate diphosphokinase</fullName>
        <ecNumber evidence="1">2.7.6.1</ecNumber>
    </recommendedName>
</protein>
<evidence type="ECO:0000259" key="8">
    <source>
        <dbReference type="Pfam" id="PF13793"/>
    </source>
</evidence>
<dbReference type="EMBL" id="GG697237">
    <property type="protein sequence ID" value="EET90457.1"/>
    <property type="molecule type" value="Genomic_DNA"/>
</dbReference>
<dbReference type="InterPro" id="IPR029099">
    <property type="entry name" value="Pribosyltran_N"/>
</dbReference>
<evidence type="ECO:0000256" key="6">
    <source>
        <dbReference type="ARBA" id="ARBA00022840"/>
    </source>
</evidence>
<name>C7DGC9_MICA2</name>
<dbReference type="GO" id="GO:0016301">
    <property type="term" value="F:kinase activity"/>
    <property type="evidence" value="ECO:0007669"/>
    <property type="project" value="UniProtKB-KW"/>
</dbReference>
<dbReference type="GO" id="GO:0005737">
    <property type="term" value="C:cytoplasm"/>
    <property type="evidence" value="ECO:0007669"/>
    <property type="project" value="TreeGrafter"/>
</dbReference>
<proteinExistence type="predicted"/>
<accession>C7DGC9</accession>
<dbReference type="CDD" id="cd06223">
    <property type="entry name" value="PRTases_typeI"/>
    <property type="match status" value="1"/>
</dbReference>
<dbReference type="GO" id="GO:0004749">
    <property type="term" value="F:ribose phosphate diphosphokinase activity"/>
    <property type="evidence" value="ECO:0007669"/>
    <property type="project" value="UniProtKB-EC"/>
</dbReference>
<dbReference type="InterPro" id="IPR005946">
    <property type="entry name" value="Rib-P_diPkinase"/>
</dbReference>
<dbReference type="EC" id="2.7.6.1" evidence="1"/>
<dbReference type="GO" id="GO:0005524">
    <property type="term" value="F:ATP binding"/>
    <property type="evidence" value="ECO:0007669"/>
    <property type="project" value="UniProtKB-KW"/>
</dbReference>
<gene>
    <name evidence="9" type="ORF">UNLARM2_0133</name>
</gene>